<gene>
    <name evidence="2" type="ORF">M2350_002924</name>
</gene>
<dbReference type="InterPro" id="IPR031807">
    <property type="entry name" value="HicB-like"/>
</dbReference>
<protein>
    <submittedName>
        <fullName evidence="2">RNase H-like HicB family nuclease</fullName>
    </submittedName>
</protein>
<comment type="caution">
    <text evidence="2">The sequence shown here is derived from an EMBL/GenBank/DDBJ whole genome shotgun (WGS) entry which is preliminary data.</text>
</comment>
<dbReference type="RefSeq" id="WP_018195623.1">
    <property type="nucleotide sequence ID" value="NZ_CP130454.1"/>
</dbReference>
<proteinExistence type="predicted"/>
<evidence type="ECO:0000313" key="3">
    <source>
        <dbReference type="Proteomes" id="UP001204798"/>
    </source>
</evidence>
<sequence length="86" mass="9496">MRKRRVLNFPVILEPDETGGFVVICPLIPGCFSQGETVEEALANIREAIELCLEEMAMRGEKIHDPSKVLMGNVSVSANPKIVMAR</sequence>
<dbReference type="PANTHER" id="PTHR34504:SF4">
    <property type="entry name" value="ANTITOXIN HICB"/>
    <property type="match status" value="1"/>
</dbReference>
<dbReference type="Pfam" id="PF15919">
    <property type="entry name" value="HicB_lk_antitox"/>
    <property type="match status" value="1"/>
</dbReference>
<dbReference type="Proteomes" id="UP001204798">
    <property type="component" value="Unassembled WGS sequence"/>
</dbReference>
<accession>A0ABT2ERA5</accession>
<dbReference type="SUPFAM" id="SSF143100">
    <property type="entry name" value="TTHA1013/TTHA0281-like"/>
    <property type="match status" value="1"/>
</dbReference>
<evidence type="ECO:0000259" key="1">
    <source>
        <dbReference type="Pfam" id="PF15919"/>
    </source>
</evidence>
<name>A0ABT2ERA5_9BACT</name>
<organism evidence="2 3">
    <name type="scientific">Candidatus Fervidibacter sacchari</name>
    <dbReference type="NCBI Taxonomy" id="1448929"/>
    <lineage>
        <taxon>Bacteria</taxon>
        <taxon>Candidatus Fervidibacterota</taxon>
        <taxon>Candidatus Fervidibacter</taxon>
    </lineage>
</organism>
<feature type="domain" description="HicB-like antitoxin of toxin-antitoxin system" evidence="1">
    <location>
        <begin position="9"/>
        <end position="69"/>
    </location>
</feature>
<dbReference type="InterPro" id="IPR051404">
    <property type="entry name" value="TA_system_antitoxin"/>
</dbReference>
<dbReference type="PANTHER" id="PTHR34504">
    <property type="entry name" value="ANTITOXIN HICB"/>
    <property type="match status" value="1"/>
</dbReference>
<reference evidence="2 3" key="1">
    <citation type="submission" date="2022-08" db="EMBL/GenBank/DDBJ databases">
        <title>Bacterial and archaeal communities from various locations to study Microbial Dark Matter (Phase II).</title>
        <authorList>
            <person name="Stepanauskas R."/>
        </authorList>
    </citation>
    <scope>NUCLEOTIDE SEQUENCE [LARGE SCALE GENOMIC DNA]</scope>
    <source>
        <strain evidence="2 3">PD1</strain>
    </source>
</reference>
<dbReference type="InterPro" id="IPR035069">
    <property type="entry name" value="TTHA1013/TTHA0281-like"/>
</dbReference>
<keyword evidence="3" id="KW-1185">Reference proteome</keyword>
<evidence type="ECO:0000313" key="2">
    <source>
        <dbReference type="EMBL" id="MCS3920495.1"/>
    </source>
</evidence>
<dbReference type="EMBL" id="JANUCP010000005">
    <property type="protein sequence ID" value="MCS3920495.1"/>
    <property type="molecule type" value="Genomic_DNA"/>
</dbReference>
<dbReference type="Gene3D" id="3.30.160.250">
    <property type="match status" value="1"/>
</dbReference>